<evidence type="ECO:0000259" key="3">
    <source>
        <dbReference type="PROSITE" id="PS50093"/>
    </source>
</evidence>
<sequence>MKTISTLFFLVFSGIVSAQVCAINFSETAPGIYPDTMPTGSVGQPYATDITFVMPTDTMGYDFTNFKILSVSLPVGLTWQCNEYQNDCNYNPQINQYGCVHVSGTPLLAGQYNVDVSVVADLTIAQGIPVTFQVFFEILPTVVNTTNDGFSMSGASGCTPLTVTFTNNNPGLLAYTWDFGNGNTSSLENPAPQVYTTPGDYIVQYEAYDNQTPLDVYTLTQVDVTAMSNYGGGFPSYENADAYFILKENGTAIYQSMYILDQDPPVSWPSLSINLNPANTYVIEIYDADESAGEVYFGADDYMGAHTMNLNGCNGCTAGTSTINYMISHQVINPTPVVVSVDTIHVYPFPDAPVIAYDALTYTLSTPDLGDAYQWYLNGELLVGAVGPSIVVDQSGIYSVLAINGGNCTNTSNEIDVLYCDPAIDPIVGLSGADVLTVGNYPEGLTVSWWLNGQEIVGETGQTLQINSAGNYTAVVADSFGCTYTSEVFTSTLGVDELMILDWRVYPNPGKDFVTIEVFNTQQVTRVELMDLSGRIIVKQAWITGESTALLNVSDLPAGYFLLNVVGEDRMWTKRVVIE</sequence>
<evidence type="ECO:0000313" key="4">
    <source>
        <dbReference type="EMBL" id="MBC9813608.1"/>
    </source>
</evidence>
<dbReference type="SUPFAM" id="SSF49299">
    <property type="entry name" value="PKD domain"/>
    <property type="match status" value="1"/>
</dbReference>
<dbReference type="PROSITE" id="PS50093">
    <property type="entry name" value="PKD"/>
    <property type="match status" value="1"/>
</dbReference>
<keyword evidence="5" id="KW-1185">Reference proteome</keyword>
<name>A0A8J6PRW2_9FLAO</name>
<dbReference type="InterPro" id="IPR000601">
    <property type="entry name" value="PKD_dom"/>
</dbReference>
<reference evidence="4" key="1">
    <citation type="submission" date="2020-09" db="EMBL/GenBank/DDBJ databases">
        <title>Taishania pollutisoli gen. nov., sp. nov., Isolated from Tetrabromobisphenol A-Contaminated Soil.</title>
        <authorList>
            <person name="Chen Q."/>
        </authorList>
    </citation>
    <scope>NUCLEOTIDE SEQUENCE</scope>
    <source>
        <strain evidence="4">CZZ-1</strain>
    </source>
</reference>
<organism evidence="4 5">
    <name type="scientific">Taishania pollutisoli</name>
    <dbReference type="NCBI Taxonomy" id="2766479"/>
    <lineage>
        <taxon>Bacteria</taxon>
        <taxon>Pseudomonadati</taxon>
        <taxon>Bacteroidota</taxon>
        <taxon>Flavobacteriia</taxon>
        <taxon>Flavobacteriales</taxon>
        <taxon>Crocinitomicaceae</taxon>
        <taxon>Taishania</taxon>
    </lineage>
</organism>
<keyword evidence="1 2" id="KW-0732">Signal</keyword>
<feature type="domain" description="PKD" evidence="3">
    <location>
        <begin position="167"/>
        <end position="210"/>
    </location>
</feature>
<dbReference type="Pfam" id="PF18911">
    <property type="entry name" value="PKD_4"/>
    <property type="match status" value="1"/>
</dbReference>
<protein>
    <submittedName>
        <fullName evidence="4">T9SS type A sorting domain-containing protein</fullName>
    </submittedName>
</protein>
<dbReference type="InterPro" id="IPR035986">
    <property type="entry name" value="PKD_dom_sf"/>
</dbReference>
<dbReference type="RefSeq" id="WP_216714656.1">
    <property type="nucleotide sequence ID" value="NZ_JACVEL010000012.1"/>
</dbReference>
<feature type="signal peptide" evidence="2">
    <location>
        <begin position="1"/>
        <end position="18"/>
    </location>
</feature>
<dbReference type="Gene3D" id="2.60.40.10">
    <property type="entry name" value="Immunoglobulins"/>
    <property type="match status" value="2"/>
</dbReference>
<dbReference type="InterPro" id="IPR013783">
    <property type="entry name" value="Ig-like_fold"/>
</dbReference>
<feature type="chain" id="PRO_5035290701" evidence="2">
    <location>
        <begin position="19"/>
        <end position="579"/>
    </location>
</feature>
<evidence type="ECO:0000313" key="5">
    <source>
        <dbReference type="Proteomes" id="UP000652681"/>
    </source>
</evidence>
<proteinExistence type="predicted"/>
<dbReference type="AlphaFoldDB" id="A0A8J6PRW2"/>
<dbReference type="InterPro" id="IPR026444">
    <property type="entry name" value="Secre_tail"/>
</dbReference>
<dbReference type="EMBL" id="JACVEL010000012">
    <property type="protein sequence ID" value="MBC9813608.1"/>
    <property type="molecule type" value="Genomic_DNA"/>
</dbReference>
<dbReference type="NCBIfam" id="TIGR04183">
    <property type="entry name" value="Por_Secre_tail"/>
    <property type="match status" value="1"/>
</dbReference>
<accession>A0A8J6PRW2</accession>
<dbReference type="Pfam" id="PF18962">
    <property type="entry name" value="Por_Secre_tail"/>
    <property type="match status" value="1"/>
</dbReference>
<evidence type="ECO:0000256" key="1">
    <source>
        <dbReference type="ARBA" id="ARBA00022729"/>
    </source>
</evidence>
<dbReference type="Proteomes" id="UP000652681">
    <property type="component" value="Unassembled WGS sequence"/>
</dbReference>
<dbReference type="CDD" id="cd00146">
    <property type="entry name" value="PKD"/>
    <property type="match status" value="1"/>
</dbReference>
<comment type="caution">
    <text evidence="4">The sequence shown here is derived from an EMBL/GenBank/DDBJ whole genome shotgun (WGS) entry which is preliminary data.</text>
</comment>
<gene>
    <name evidence="4" type="ORF">H9Y05_14120</name>
</gene>
<evidence type="ECO:0000256" key="2">
    <source>
        <dbReference type="SAM" id="SignalP"/>
    </source>
</evidence>